<sequence length="115" mass="12670">MAALSDKLQHALDQYEEIAKQHAERLEAFTKVARVGAPNAQQLGADWLHSHEVLKTVYDAVRVAQRPPLPSGTKVEKGSDGYWYAFVRENGDWKEISRGGSEHDAITAVLGTARG</sequence>
<gene>
    <name evidence="2" type="ORF">AVE30378_01057</name>
</gene>
<organism evidence="2 3">
    <name type="scientific">Achromobacter veterisilvae</name>
    <dbReference type="NCBI Taxonomy" id="2069367"/>
    <lineage>
        <taxon>Bacteria</taxon>
        <taxon>Pseudomonadati</taxon>
        <taxon>Pseudomonadota</taxon>
        <taxon>Betaproteobacteria</taxon>
        <taxon>Burkholderiales</taxon>
        <taxon>Alcaligenaceae</taxon>
        <taxon>Achromobacter</taxon>
    </lineage>
</organism>
<name>A0A446C921_9BURK</name>
<reference evidence="2 3" key="1">
    <citation type="submission" date="2018-07" db="EMBL/GenBank/DDBJ databases">
        <authorList>
            <person name="Peeters C."/>
        </authorList>
    </citation>
    <scope>NUCLEOTIDE SEQUENCE [LARGE SCALE GENOMIC DNA]</scope>
    <source>
        <strain evidence="2 3">LMG 30378</strain>
    </source>
</reference>
<evidence type="ECO:0000313" key="2">
    <source>
        <dbReference type="EMBL" id="SSW64355.1"/>
    </source>
</evidence>
<evidence type="ECO:0000313" key="3">
    <source>
        <dbReference type="Proteomes" id="UP000289465"/>
    </source>
</evidence>
<protein>
    <submittedName>
        <fullName evidence="2">Uncharacterized protein</fullName>
    </submittedName>
</protein>
<keyword evidence="1" id="KW-0175">Coiled coil</keyword>
<accession>A0A446C921</accession>
<dbReference type="RefSeq" id="WP_129239723.1">
    <property type="nucleotide sequence ID" value="NZ_UFQC01000004.1"/>
</dbReference>
<proteinExistence type="predicted"/>
<dbReference type="AlphaFoldDB" id="A0A446C921"/>
<feature type="coiled-coil region" evidence="1">
    <location>
        <begin position="1"/>
        <end position="32"/>
    </location>
</feature>
<evidence type="ECO:0000256" key="1">
    <source>
        <dbReference type="SAM" id="Coils"/>
    </source>
</evidence>
<dbReference type="Proteomes" id="UP000289465">
    <property type="component" value="Unassembled WGS sequence"/>
</dbReference>
<dbReference type="EMBL" id="UFQC01000004">
    <property type="protein sequence ID" value="SSW64355.1"/>
    <property type="molecule type" value="Genomic_DNA"/>
</dbReference>